<keyword evidence="3" id="KW-0863">Zinc-finger</keyword>
<dbReference type="Pfam" id="PF23380">
    <property type="entry name" value="VIN3_C"/>
    <property type="match status" value="1"/>
</dbReference>
<dbReference type="Pfam" id="PF07227">
    <property type="entry name" value="PHD_Oberon"/>
    <property type="match status" value="1"/>
</dbReference>
<feature type="domain" description="Fibronectin type-III" evidence="7">
    <location>
        <begin position="244"/>
        <end position="340"/>
    </location>
</feature>
<feature type="region of interest" description="Disordered" evidence="6">
    <location>
        <begin position="412"/>
        <end position="473"/>
    </location>
</feature>
<reference evidence="8" key="1">
    <citation type="submission" date="2024-02" db="EMBL/GenBank/DDBJ databases">
        <authorList>
            <consortium name="ELIXIR-Norway"/>
            <consortium name="Elixir Norway"/>
        </authorList>
    </citation>
    <scope>NUCLEOTIDE SEQUENCE</scope>
</reference>
<keyword evidence="4" id="KW-0862">Zinc</keyword>
<dbReference type="InterPro" id="IPR013783">
    <property type="entry name" value="Ig-like_fold"/>
</dbReference>
<evidence type="ECO:0000256" key="1">
    <source>
        <dbReference type="ARBA" id="ARBA00004123"/>
    </source>
</evidence>
<dbReference type="InterPro" id="IPR056990">
    <property type="entry name" value="VIN3-like_C"/>
</dbReference>
<dbReference type="SUPFAM" id="SSF49265">
    <property type="entry name" value="Fibronectin type III"/>
    <property type="match status" value="1"/>
</dbReference>
<keyword evidence="9" id="KW-1185">Reference proteome</keyword>
<evidence type="ECO:0000313" key="8">
    <source>
        <dbReference type="EMBL" id="CAK9230038.1"/>
    </source>
</evidence>
<dbReference type="SMART" id="SM00060">
    <property type="entry name" value="FN3"/>
    <property type="match status" value="1"/>
</dbReference>
<dbReference type="CDD" id="cd00063">
    <property type="entry name" value="FN3"/>
    <property type="match status" value="1"/>
</dbReference>
<proteinExistence type="predicted"/>
<keyword evidence="5" id="KW-0539">Nucleus</keyword>
<dbReference type="PROSITE" id="PS50853">
    <property type="entry name" value="FN3"/>
    <property type="match status" value="1"/>
</dbReference>
<comment type="subcellular location">
    <subcellularLocation>
        <location evidence="1">Nucleus</location>
    </subcellularLocation>
</comment>
<evidence type="ECO:0000256" key="4">
    <source>
        <dbReference type="ARBA" id="ARBA00022833"/>
    </source>
</evidence>
<evidence type="ECO:0000256" key="2">
    <source>
        <dbReference type="ARBA" id="ARBA00022723"/>
    </source>
</evidence>
<dbReference type="PANTHER" id="PTHR46286:SF2">
    <property type="entry name" value="VIN3-LIKE PROTEIN 2"/>
    <property type="match status" value="1"/>
</dbReference>
<dbReference type="EMBL" id="OZ019898">
    <property type="protein sequence ID" value="CAK9230038.1"/>
    <property type="molecule type" value="Genomic_DNA"/>
</dbReference>
<name>A0ABP0UTZ2_9BRYO</name>
<dbReference type="Gene3D" id="2.60.40.10">
    <property type="entry name" value="Immunoglobulins"/>
    <property type="match status" value="1"/>
</dbReference>
<keyword evidence="2" id="KW-0479">Metal-binding</keyword>
<evidence type="ECO:0000256" key="6">
    <source>
        <dbReference type="SAM" id="MobiDB-lite"/>
    </source>
</evidence>
<evidence type="ECO:0000256" key="3">
    <source>
        <dbReference type="ARBA" id="ARBA00022771"/>
    </source>
</evidence>
<organism evidence="8 9">
    <name type="scientific">Sphagnum troendelagicum</name>
    <dbReference type="NCBI Taxonomy" id="128251"/>
    <lineage>
        <taxon>Eukaryota</taxon>
        <taxon>Viridiplantae</taxon>
        <taxon>Streptophyta</taxon>
        <taxon>Embryophyta</taxon>
        <taxon>Bryophyta</taxon>
        <taxon>Sphagnophytina</taxon>
        <taxon>Sphagnopsida</taxon>
        <taxon>Sphagnales</taxon>
        <taxon>Sphagnaceae</taxon>
        <taxon>Sphagnum</taxon>
    </lineage>
</organism>
<dbReference type="InterPro" id="IPR036116">
    <property type="entry name" value="FN3_sf"/>
</dbReference>
<feature type="region of interest" description="Disordered" evidence="6">
    <location>
        <begin position="579"/>
        <end position="612"/>
    </location>
</feature>
<dbReference type="InterPro" id="IPR044514">
    <property type="entry name" value="VIN3-like"/>
</dbReference>
<evidence type="ECO:0000256" key="5">
    <source>
        <dbReference type="ARBA" id="ARBA00023242"/>
    </source>
</evidence>
<dbReference type="InterPro" id="IPR003961">
    <property type="entry name" value="FN3_dom"/>
</dbReference>
<sequence length="823" mass="90394">MPQPVTQNPQRWQRKGEHSSQVLTSTQSCAPSNLVDNRYQQICENSACRAVIKAGDTFCKRCSCCLCHQFDDNKDPSLWIACSDESHDGQIPCGFSCHLECALRRGIAGVVNIAGEIWLDASYCCSSCRKMTSLLGSWRKQLLVAKDARRVDVLCQRLSLAQRLLDGTSRYREQHKIVDRAAKKLEGEIGRLAEAASKCVRGIVSRLSCGLDVQQLVREALEAADLLQAPSENADFISQDAPIVSVGVHFKDVLATSVVVCWKGRDVQSTPYIQGYQLWHHKVSELGYLERPTCTLPRTQRRALVSNLEPSTDYIFKVIAFDINGEIERFEARCLTRPLEIPFETHLEVEREARFLGTPENVAGGQHGNLPRLLTGNVCVKQEVSDSIDKSFKVHDLGKGVCGAWARKGDSISRENKGSASRTLVRPEVRPDSRASEADAGFSQANGNRARTKTPVEANPTSTKDLNQRHGNGAADGASDLSLCYHFHENQRLEQNKHLISFVMEDRAELQAGAQPSLLAEVAPMPVMEWDSSSYVVGAQPVEVASTEGSRFPCKNMTPIQGMKRLGVEVALRNVCQQDSLRTGQPTTPENVDSGQGSKGADGNPHTGLKGGIQDFEKLLPAGRLNNCGDSSGSTCVLGKKIVPFGSFGADSEIAAGLQLLHNKVEICSSKAALGENGYVCTAAGSIHVRREVQMAGAKQDESGGQVEASFLHSTLVETKEEKSGELEIAVPESQLLRGPLNGSGRVFKQCVQTIRWLEREGHAKEEFRRNFFTWLSLCATEAEQRLVYIVMQNMLDDPVALASQLLDIFEEINAPKRLKVQH</sequence>
<dbReference type="Proteomes" id="UP001497512">
    <property type="component" value="Chromosome 6"/>
</dbReference>
<evidence type="ECO:0000313" key="9">
    <source>
        <dbReference type="Proteomes" id="UP001497512"/>
    </source>
</evidence>
<feature type="compositionally biased region" description="Polar residues" evidence="6">
    <location>
        <begin position="1"/>
        <end position="11"/>
    </location>
</feature>
<feature type="region of interest" description="Disordered" evidence="6">
    <location>
        <begin position="1"/>
        <end position="23"/>
    </location>
</feature>
<gene>
    <name evidence="8" type="ORF">CSSPTR1EN2_LOCUS20033</name>
</gene>
<protein>
    <recommendedName>
        <fullName evidence="7">Fibronectin type-III domain-containing protein</fullName>
    </recommendedName>
</protein>
<dbReference type="InterPro" id="IPR032881">
    <property type="entry name" value="Oberon-like_PHD"/>
</dbReference>
<dbReference type="InterPro" id="IPR058585">
    <property type="entry name" value="Fn3_VIN3"/>
</dbReference>
<feature type="compositionally biased region" description="Polar residues" evidence="6">
    <location>
        <begin position="579"/>
        <end position="596"/>
    </location>
</feature>
<accession>A0ABP0UTZ2</accession>
<dbReference type="Pfam" id="PF23376">
    <property type="entry name" value="Fn3_VIN3"/>
    <property type="match status" value="1"/>
</dbReference>
<evidence type="ECO:0000259" key="7">
    <source>
        <dbReference type="PROSITE" id="PS50853"/>
    </source>
</evidence>
<feature type="compositionally biased region" description="Basic and acidic residues" evidence="6">
    <location>
        <begin position="425"/>
        <end position="437"/>
    </location>
</feature>
<dbReference type="PANTHER" id="PTHR46286">
    <property type="entry name" value="VIN3-LIKE PROTEIN 2-RELATED"/>
    <property type="match status" value="1"/>
</dbReference>